<evidence type="ECO:0000256" key="2">
    <source>
        <dbReference type="ARBA" id="ARBA00022448"/>
    </source>
</evidence>
<evidence type="ECO:0000256" key="7">
    <source>
        <dbReference type="ARBA" id="ARBA00022989"/>
    </source>
</evidence>
<dbReference type="Gene3D" id="2.60.40.1400">
    <property type="entry name" value="G protein-activated inward rectifier potassium channel 1"/>
    <property type="match status" value="1"/>
</dbReference>
<dbReference type="RefSeq" id="WP_176639423.1">
    <property type="nucleotide sequence ID" value="NZ_JABXXP010000060.1"/>
</dbReference>
<evidence type="ECO:0000256" key="12">
    <source>
        <dbReference type="SAM" id="Phobius"/>
    </source>
</evidence>
<dbReference type="PANTHER" id="PTHR11767:SF102">
    <property type="entry name" value="INWARDLY RECTIFYING POTASSIUM CHANNEL 1, ISOFORM F"/>
    <property type="match status" value="1"/>
</dbReference>
<protein>
    <submittedName>
        <fullName evidence="15">ATP-sensitive potassium channel protein</fullName>
    </submittedName>
</protein>
<feature type="domain" description="Inward rectifier potassium channel C-terminal" evidence="14">
    <location>
        <begin position="168"/>
        <end position="320"/>
    </location>
</feature>
<dbReference type="GO" id="GO:0005242">
    <property type="term" value="F:inward rectifier potassium channel activity"/>
    <property type="evidence" value="ECO:0007669"/>
    <property type="project" value="InterPro"/>
</dbReference>
<keyword evidence="9 12" id="KW-0472">Membrane</keyword>
<dbReference type="GO" id="GO:0034702">
    <property type="term" value="C:monoatomic ion channel complex"/>
    <property type="evidence" value="ECO:0007669"/>
    <property type="project" value="UniProtKB-KW"/>
</dbReference>
<dbReference type="PANTHER" id="PTHR11767">
    <property type="entry name" value="INWARD RECTIFIER POTASSIUM CHANNEL"/>
    <property type="match status" value="1"/>
</dbReference>
<dbReference type="GO" id="GO:0005886">
    <property type="term" value="C:plasma membrane"/>
    <property type="evidence" value="ECO:0007669"/>
    <property type="project" value="TreeGrafter"/>
</dbReference>
<keyword evidence="4 12" id="KW-0812">Transmembrane</keyword>
<feature type="transmembrane region" description="Helical" evidence="12">
    <location>
        <begin position="109"/>
        <end position="131"/>
    </location>
</feature>
<evidence type="ECO:0000256" key="5">
    <source>
        <dbReference type="ARBA" id="ARBA00022882"/>
    </source>
</evidence>
<dbReference type="Gene3D" id="1.10.287.70">
    <property type="match status" value="1"/>
</dbReference>
<dbReference type="InterPro" id="IPR014756">
    <property type="entry name" value="Ig_E-set"/>
</dbReference>
<evidence type="ECO:0000256" key="6">
    <source>
        <dbReference type="ARBA" id="ARBA00022958"/>
    </source>
</evidence>
<keyword evidence="7 12" id="KW-1133">Transmembrane helix</keyword>
<dbReference type="Proteomes" id="UP000534870">
    <property type="component" value="Unassembled WGS sequence"/>
</dbReference>
<evidence type="ECO:0000256" key="8">
    <source>
        <dbReference type="ARBA" id="ARBA00023065"/>
    </source>
</evidence>
<accession>A0A7Y7M6R6</accession>
<dbReference type="InterPro" id="IPR013518">
    <property type="entry name" value="K_chnl_inward-rec_Kir_cyto"/>
</dbReference>
<evidence type="ECO:0000313" key="16">
    <source>
        <dbReference type="Proteomes" id="UP000534870"/>
    </source>
</evidence>
<comment type="caution">
    <text evidence="15">The sequence shown here is derived from an EMBL/GenBank/DDBJ whole genome shotgun (WGS) entry which is preliminary data.</text>
</comment>
<sequence>MDDDTSGTGTRPDTTDRPNKPAARHAPHRPQALARLLNHHALEDRGHDNIVRIGHADRAWSDLYHHALTMRWTTFFWSSLVLYIAINAGFALLYMAVPGQVTGTRPGAFWDFFFFSIQTLSTVGYGVMAPIGPAAHAITSCELLGGMILNAVATGLVFARFARPKARILFSDRALMRVEDGTTHLGVRIANRRLSPILSVGVEMFLARLIVQPNGRLARRFDPLPLAQSHVPVLRFAFPLLHVIDDASPLAGLTIAALRAEEAEIIITVTGTDEISGQTVFARNAYGFDRVLYNHRFVDIIDAAPDGRITVDYTRFHATEDNA</sequence>
<feature type="transmembrane region" description="Helical" evidence="12">
    <location>
        <begin position="143"/>
        <end position="162"/>
    </location>
</feature>
<keyword evidence="3" id="KW-0633">Potassium transport</keyword>
<keyword evidence="2" id="KW-0813">Transport</keyword>
<dbReference type="InterPro" id="IPR013099">
    <property type="entry name" value="K_chnl_dom"/>
</dbReference>
<dbReference type="InterPro" id="IPR041647">
    <property type="entry name" value="IRK_C"/>
</dbReference>
<dbReference type="Pfam" id="PF07885">
    <property type="entry name" value="Ion_trans_2"/>
    <property type="match status" value="1"/>
</dbReference>
<name>A0A7Y7M6R6_9PROT</name>
<evidence type="ECO:0000256" key="3">
    <source>
        <dbReference type="ARBA" id="ARBA00022538"/>
    </source>
</evidence>
<comment type="subcellular location">
    <subcellularLocation>
        <location evidence="1">Membrane</location>
        <topology evidence="1">Multi-pass membrane protein</topology>
    </subcellularLocation>
</comment>
<evidence type="ECO:0000256" key="11">
    <source>
        <dbReference type="SAM" id="MobiDB-lite"/>
    </source>
</evidence>
<evidence type="ECO:0000256" key="1">
    <source>
        <dbReference type="ARBA" id="ARBA00004141"/>
    </source>
</evidence>
<dbReference type="AlphaFoldDB" id="A0A7Y7M6R6"/>
<feature type="region of interest" description="Disordered" evidence="11">
    <location>
        <begin position="1"/>
        <end position="28"/>
    </location>
</feature>
<evidence type="ECO:0000313" key="15">
    <source>
        <dbReference type="EMBL" id="NVN10658.1"/>
    </source>
</evidence>
<dbReference type="EMBL" id="JABXXP010000060">
    <property type="protein sequence ID" value="NVN10658.1"/>
    <property type="molecule type" value="Genomic_DNA"/>
</dbReference>
<feature type="domain" description="Potassium channel" evidence="13">
    <location>
        <begin position="91"/>
        <end position="160"/>
    </location>
</feature>
<dbReference type="InterPro" id="IPR016449">
    <property type="entry name" value="K_chnl_inward-rec_Kir"/>
</dbReference>
<dbReference type="PRINTS" id="PR01320">
    <property type="entry name" value="KIRCHANNEL"/>
</dbReference>
<feature type="compositionally biased region" description="Polar residues" evidence="11">
    <location>
        <begin position="1"/>
        <end position="12"/>
    </location>
</feature>
<keyword evidence="5" id="KW-0851">Voltage-gated channel</keyword>
<keyword evidence="10 15" id="KW-0407">Ion channel</keyword>
<reference evidence="15 16" key="1">
    <citation type="submission" date="2020-06" db="EMBL/GenBank/DDBJ databases">
        <title>Description of novel acetic acid bacteria.</title>
        <authorList>
            <person name="Sombolestani A."/>
        </authorList>
    </citation>
    <scope>NUCLEOTIDE SEQUENCE [LARGE SCALE GENOMIC DNA]</scope>
    <source>
        <strain evidence="15 16">LMG 31431</strain>
    </source>
</reference>
<organism evidence="15 16">
    <name type="scientific">Nguyenibacter vanlangensis</name>
    <dbReference type="NCBI Taxonomy" id="1216886"/>
    <lineage>
        <taxon>Bacteria</taxon>
        <taxon>Pseudomonadati</taxon>
        <taxon>Pseudomonadota</taxon>
        <taxon>Alphaproteobacteria</taxon>
        <taxon>Acetobacterales</taxon>
        <taxon>Acetobacteraceae</taxon>
        <taxon>Nguyenibacter</taxon>
    </lineage>
</organism>
<dbReference type="SUPFAM" id="SSF81324">
    <property type="entry name" value="Voltage-gated potassium channels"/>
    <property type="match status" value="1"/>
</dbReference>
<dbReference type="GO" id="GO:1990573">
    <property type="term" value="P:potassium ion import across plasma membrane"/>
    <property type="evidence" value="ECO:0007669"/>
    <property type="project" value="TreeGrafter"/>
</dbReference>
<dbReference type="GO" id="GO:0034765">
    <property type="term" value="P:regulation of monoatomic ion transmembrane transport"/>
    <property type="evidence" value="ECO:0007669"/>
    <property type="project" value="TreeGrafter"/>
</dbReference>
<proteinExistence type="predicted"/>
<evidence type="ECO:0000259" key="13">
    <source>
        <dbReference type="Pfam" id="PF07885"/>
    </source>
</evidence>
<evidence type="ECO:0000256" key="10">
    <source>
        <dbReference type="ARBA" id="ARBA00023303"/>
    </source>
</evidence>
<gene>
    <name evidence="15" type="ORF">HUK84_05770</name>
</gene>
<dbReference type="Pfam" id="PF17655">
    <property type="entry name" value="IRK_C"/>
    <property type="match status" value="1"/>
</dbReference>
<dbReference type="SUPFAM" id="SSF81296">
    <property type="entry name" value="E set domains"/>
    <property type="match status" value="1"/>
</dbReference>
<feature type="transmembrane region" description="Helical" evidence="12">
    <location>
        <begin position="75"/>
        <end position="97"/>
    </location>
</feature>
<evidence type="ECO:0000259" key="14">
    <source>
        <dbReference type="Pfam" id="PF17655"/>
    </source>
</evidence>
<keyword evidence="8" id="KW-0406">Ion transport</keyword>
<evidence type="ECO:0000256" key="4">
    <source>
        <dbReference type="ARBA" id="ARBA00022692"/>
    </source>
</evidence>
<evidence type="ECO:0000256" key="9">
    <source>
        <dbReference type="ARBA" id="ARBA00023136"/>
    </source>
</evidence>
<keyword evidence="6" id="KW-0630">Potassium</keyword>